<evidence type="ECO:0000259" key="4">
    <source>
        <dbReference type="SMART" id="SM00701"/>
    </source>
</evidence>
<protein>
    <submittedName>
        <fullName evidence="5">N-acetylmuramoyl-L-alanine amidase</fullName>
    </submittedName>
</protein>
<sequence length="255" mass="26606">MAADIRITRRGLLGGAGAVLGGALLGPVAGVPPAASALAAPRVHTRSEWGARPPASPAQVMDRAPDRIVVHHTATPNSADQSLEHAFALSRSIQAYHMDSNGWADTGQQLTISRGGHLMEGRNRSLAAIHAGDHVVGAHTANHNSHTIGIENEGTYMTTGPTGPLWDALVETCAWLCGVYGLDPHTAIVGHRDFNATACPGDVLYARLPELRNEVAGSLGVRSVAPRSVQVPSGLPGPRRAFDHGPAVGPGERTR</sequence>
<accession>A0A543IE35</accession>
<evidence type="ECO:0000259" key="3">
    <source>
        <dbReference type="SMART" id="SM00644"/>
    </source>
</evidence>
<dbReference type="RefSeq" id="WP_141968573.1">
    <property type="nucleotide sequence ID" value="NZ_VFPO01000001.1"/>
</dbReference>
<evidence type="ECO:0000256" key="2">
    <source>
        <dbReference type="SAM" id="MobiDB-lite"/>
    </source>
</evidence>
<dbReference type="PROSITE" id="PS51318">
    <property type="entry name" value="TAT"/>
    <property type="match status" value="1"/>
</dbReference>
<evidence type="ECO:0000313" key="5">
    <source>
        <dbReference type="EMBL" id="TQM68844.1"/>
    </source>
</evidence>
<name>A0A543IE35_9ACTN</name>
<feature type="region of interest" description="Disordered" evidence="2">
    <location>
        <begin position="228"/>
        <end position="255"/>
    </location>
</feature>
<dbReference type="SMART" id="SM00644">
    <property type="entry name" value="Ami_2"/>
    <property type="match status" value="1"/>
</dbReference>
<dbReference type="Pfam" id="PF01510">
    <property type="entry name" value="Amidase_2"/>
    <property type="match status" value="1"/>
</dbReference>
<dbReference type="EMBL" id="VFPO01000001">
    <property type="protein sequence ID" value="TQM68844.1"/>
    <property type="molecule type" value="Genomic_DNA"/>
</dbReference>
<dbReference type="SUPFAM" id="SSF55846">
    <property type="entry name" value="N-acetylmuramoyl-L-alanine amidase-like"/>
    <property type="match status" value="1"/>
</dbReference>
<evidence type="ECO:0000256" key="1">
    <source>
        <dbReference type="ARBA" id="ARBA00007553"/>
    </source>
</evidence>
<keyword evidence="6" id="KW-1185">Reference proteome</keyword>
<gene>
    <name evidence="5" type="ORF">FHX41_2513</name>
</gene>
<feature type="domain" description="Peptidoglycan recognition protein family" evidence="4">
    <location>
        <begin position="41"/>
        <end position="195"/>
    </location>
</feature>
<evidence type="ECO:0000313" key="6">
    <source>
        <dbReference type="Proteomes" id="UP000316706"/>
    </source>
</evidence>
<dbReference type="GO" id="GO:0008270">
    <property type="term" value="F:zinc ion binding"/>
    <property type="evidence" value="ECO:0007669"/>
    <property type="project" value="InterPro"/>
</dbReference>
<dbReference type="Gene3D" id="3.40.80.10">
    <property type="entry name" value="Peptidoglycan recognition protein-like"/>
    <property type="match status" value="1"/>
</dbReference>
<proteinExistence type="inferred from homology"/>
<dbReference type="OrthoDB" id="514320at2"/>
<dbReference type="SMART" id="SM00701">
    <property type="entry name" value="PGRP"/>
    <property type="match status" value="1"/>
</dbReference>
<comment type="similarity">
    <text evidence="1">Belongs to the N-acetylmuramoyl-L-alanine amidase 2 family.</text>
</comment>
<dbReference type="CDD" id="cd06583">
    <property type="entry name" value="PGRP"/>
    <property type="match status" value="1"/>
</dbReference>
<dbReference type="GO" id="GO:0008745">
    <property type="term" value="F:N-acetylmuramoyl-L-alanine amidase activity"/>
    <property type="evidence" value="ECO:0007669"/>
    <property type="project" value="InterPro"/>
</dbReference>
<organism evidence="5 6">
    <name type="scientific">Actinomadura hallensis</name>
    <dbReference type="NCBI Taxonomy" id="337895"/>
    <lineage>
        <taxon>Bacteria</taxon>
        <taxon>Bacillati</taxon>
        <taxon>Actinomycetota</taxon>
        <taxon>Actinomycetes</taxon>
        <taxon>Streptosporangiales</taxon>
        <taxon>Thermomonosporaceae</taxon>
        <taxon>Actinomadura</taxon>
    </lineage>
</organism>
<reference evidence="5 6" key="1">
    <citation type="submission" date="2019-06" db="EMBL/GenBank/DDBJ databases">
        <title>Sequencing the genomes of 1000 actinobacteria strains.</title>
        <authorList>
            <person name="Klenk H.-P."/>
        </authorList>
    </citation>
    <scope>NUCLEOTIDE SEQUENCE [LARGE SCALE GENOMIC DNA]</scope>
    <source>
        <strain evidence="5 6">DSM 45043</strain>
    </source>
</reference>
<dbReference type="InterPro" id="IPR002502">
    <property type="entry name" value="Amidase_domain"/>
</dbReference>
<dbReference type="GO" id="GO:0009253">
    <property type="term" value="P:peptidoglycan catabolic process"/>
    <property type="evidence" value="ECO:0007669"/>
    <property type="project" value="InterPro"/>
</dbReference>
<dbReference type="PANTHER" id="PTHR11022:SF41">
    <property type="entry name" value="PEPTIDOGLYCAN-RECOGNITION PROTEIN LC-RELATED"/>
    <property type="match status" value="1"/>
</dbReference>
<dbReference type="InterPro" id="IPR036505">
    <property type="entry name" value="Amidase/PGRP_sf"/>
</dbReference>
<dbReference type="Proteomes" id="UP000316706">
    <property type="component" value="Unassembled WGS sequence"/>
</dbReference>
<dbReference type="InterPro" id="IPR006619">
    <property type="entry name" value="PGRP_domain_met/bac"/>
</dbReference>
<dbReference type="InterPro" id="IPR006311">
    <property type="entry name" value="TAT_signal"/>
</dbReference>
<dbReference type="PANTHER" id="PTHR11022">
    <property type="entry name" value="PEPTIDOGLYCAN RECOGNITION PROTEIN"/>
    <property type="match status" value="1"/>
</dbReference>
<dbReference type="InterPro" id="IPR015510">
    <property type="entry name" value="PGRP"/>
</dbReference>
<comment type="caution">
    <text evidence="5">The sequence shown here is derived from an EMBL/GenBank/DDBJ whole genome shotgun (WGS) entry which is preliminary data.</text>
</comment>
<dbReference type="AlphaFoldDB" id="A0A543IE35"/>
<feature type="domain" description="N-acetylmuramoyl-L-alanine amidase" evidence="3">
    <location>
        <begin position="53"/>
        <end position="201"/>
    </location>
</feature>